<dbReference type="OrthoDB" id="9799345at2"/>
<dbReference type="PROSITE" id="PS00041">
    <property type="entry name" value="HTH_ARAC_FAMILY_1"/>
    <property type="match status" value="1"/>
</dbReference>
<dbReference type="GO" id="GO:0003700">
    <property type="term" value="F:DNA-binding transcription factor activity"/>
    <property type="evidence" value="ECO:0007669"/>
    <property type="project" value="InterPro"/>
</dbReference>
<evidence type="ECO:0000259" key="4">
    <source>
        <dbReference type="PROSITE" id="PS01124"/>
    </source>
</evidence>
<protein>
    <submittedName>
        <fullName evidence="5">AraC family transcriptional regulator</fullName>
    </submittedName>
</protein>
<dbReference type="PROSITE" id="PS01124">
    <property type="entry name" value="HTH_ARAC_FAMILY_2"/>
    <property type="match status" value="1"/>
</dbReference>
<evidence type="ECO:0000256" key="2">
    <source>
        <dbReference type="ARBA" id="ARBA00023125"/>
    </source>
</evidence>
<gene>
    <name evidence="5" type="ORF">SL103_25315</name>
</gene>
<dbReference type="Proteomes" id="UP000094094">
    <property type="component" value="Chromosome"/>
</dbReference>
<dbReference type="EMBL" id="CP017157">
    <property type="protein sequence ID" value="AOP49126.1"/>
    <property type="molecule type" value="Genomic_DNA"/>
</dbReference>
<accession>A0A1D7VQU0</accession>
<keyword evidence="1" id="KW-0805">Transcription regulation</keyword>
<dbReference type="Gene3D" id="1.10.10.60">
    <property type="entry name" value="Homeodomain-like"/>
    <property type="match status" value="1"/>
</dbReference>
<keyword evidence="6" id="KW-1185">Reference proteome</keyword>
<proteinExistence type="predicted"/>
<dbReference type="AlphaFoldDB" id="A0A1D7VQU0"/>
<keyword evidence="3" id="KW-0804">Transcription</keyword>
<name>A0A1D7VQU0_9ACTN</name>
<dbReference type="KEGG" id="slc:SL103_25315"/>
<dbReference type="InterPro" id="IPR018060">
    <property type="entry name" value="HTH_AraC"/>
</dbReference>
<evidence type="ECO:0000313" key="6">
    <source>
        <dbReference type="Proteomes" id="UP000094094"/>
    </source>
</evidence>
<dbReference type="Pfam" id="PF12833">
    <property type="entry name" value="HTH_18"/>
    <property type="match status" value="1"/>
</dbReference>
<dbReference type="PANTHER" id="PTHR46796:SF6">
    <property type="entry name" value="ARAC SUBFAMILY"/>
    <property type="match status" value="1"/>
</dbReference>
<dbReference type="InterPro" id="IPR050204">
    <property type="entry name" value="AraC_XylS_family_regulators"/>
</dbReference>
<dbReference type="PANTHER" id="PTHR46796">
    <property type="entry name" value="HTH-TYPE TRANSCRIPTIONAL ACTIVATOR RHAS-RELATED"/>
    <property type="match status" value="1"/>
</dbReference>
<evidence type="ECO:0000313" key="5">
    <source>
        <dbReference type="EMBL" id="AOP49126.1"/>
    </source>
</evidence>
<feature type="domain" description="HTH araC/xylS-type" evidence="4">
    <location>
        <begin position="218"/>
        <end position="319"/>
    </location>
</feature>
<dbReference type="InterPro" id="IPR018062">
    <property type="entry name" value="HTH_AraC-typ_CS"/>
</dbReference>
<keyword evidence="2" id="KW-0238">DNA-binding</keyword>
<dbReference type="InterPro" id="IPR035418">
    <property type="entry name" value="AraC-bd_2"/>
</dbReference>
<dbReference type="GO" id="GO:0043565">
    <property type="term" value="F:sequence-specific DNA binding"/>
    <property type="evidence" value="ECO:0007669"/>
    <property type="project" value="InterPro"/>
</dbReference>
<organism evidence="5 6">
    <name type="scientific">Streptomyces lydicus</name>
    <dbReference type="NCBI Taxonomy" id="47763"/>
    <lineage>
        <taxon>Bacteria</taxon>
        <taxon>Bacillati</taxon>
        <taxon>Actinomycetota</taxon>
        <taxon>Actinomycetes</taxon>
        <taxon>Kitasatosporales</taxon>
        <taxon>Streptomycetaceae</taxon>
        <taxon>Streptomyces</taxon>
    </lineage>
</organism>
<evidence type="ECO:0000256" key="1">
    <source>
        <dbReference type="ARBA" id="ARBA00023015"/>
    </source>
</evidence>
<dbReference type="RefSeq" id="WP_069571242.1">
    <property type="nucleotide sequence ID" value="NZ_CP017157.1"/>
</dbReference>
<dbReference type="SUPFAM" id="SSF46689">
    <property type="entry name" value="Homeodomain-like"/>
    <property type="match status" value="1"/>
</dbReference>
<sequence>MLSETVFRSDDVPAEDRLEYWAERVGATHAPVHLECDRALEFRAHQRVLDLGVVSVWPATFQQLVIRRTPKLIRQSDPERFHLALIAQGSGVGTWDDCEAVYRPSDLHLNDSSIPWQIRSGSDVPVTALGLEVPKTLVPLPRGMTSRMLPRRLPAGEGIGVLLAQFLTQVCRDSTAYQPSDGPRLGRVLIDLVSALFAHLFETGNVLPEDTHRRVLVLRIKRFIEDHLHDPGLTPATLAAAHHISTSYLHRLFQEEEATVAAWIRRRRLDGARRDLADPALRSTPVHAVAARWGFPHAADFTRAFRRAYETPPRDYRRRALELPR</sequence>
<dbReference type="SMART" id="SM00342">
    <property type="entry name" value="HTH_ARAC"/>
    <property type="match status" value="1"/>
</dbReference>
<dbReference type="Pfam" id="PF14525">
    <property type="entry name" value="AraC_binding_2"/>
    <property type="match status" value="1"/>
</dbReference>
<evidence type="ECO:0000256" key="3">
    <source>
        <dbReference type="ARBA" id="ARBA00023163"/>
    </source>
</evidence>
<reference evidence="5 6" key="1">
    <citation type="submission" date="2016-09" db="EMBL/GenBank/DDBJ databases">
        <title>Complete genome sequencing of Streptomyces lydicus 103 and metabolic pathways analysis of antibiotic biosynthesis.</title>
        <authorList>
            <person name="Jia N."/>
            <person name="Ding M.-Z."/>
            <person name="Gao F."/>
            <person name="Yuan Y.-J."/>
        </authorList>
    </citation>
    <scope>NUCLEOTIDE SEQUENCE [LARGE SCALE GENOMIC DNA]</scope>
    <source>
        <strain evidence="5 6">103</strain>
    </source>
</reference>
<dbReference type="InterPro" id="IPR009057">
    <property type="entry name" value="Homeodomain-like_sf"/>
</dbReference>